<dbReference type="EMBL" id="CAJFCV020000003">
    <property type="protein sequence ID" value="CAG9107220.1"/>
    <property type="molecule type" value="Genomic_DNA"/>
</dbReference>
<dbReference type="WBParaSite" id="BXY_1667000.1">
    <property type="protein sequence ID" value="BXY_1667000.1"/>
    <property type="gene ID" value="BXY_1667000"/>
</dbReference>
<dbReference type="Proteomes" id="UP000582659">
    <property type="component" value="Unassembled WGS sequence"/>
</dbReference>
<dbReference type="EMBL" id="CAJFDI010000003">
    <property type="protein sequence ID" value="CAD5220821.1"/>
    <property type="molecule type" value="Genomic_DNA"/>
</dbReference>
<evidence type="ECO:0000313" key="3">
    <source>
        <dbReference type="Proteomes" id="UP000095284"/>
    </source>
</evidence>
<dbReference type="Proteomes" id="UP000095284">
    <property type="component" value="Unplaced"/>
</dbReference>
<protein>
    <submittedName>
        <fullName evidence="2">(pine wood nematode) hypothetical protein</fullName>
    </submittedName>
</protein>
<keyword evidence="4" id="KW-1185">Reference proteome</keyword>
<evidence type="ECO:0000256" key="1">
    <source>
        <dbReference type="SAM" id="MobiDB-lite"/>
    </source>
</evidence>
<gene>
    <name evidence="2" type="ORF">BXYJ_LOCUS6370</name>
</gene>
<reference evidence="5" key="1">
    <citation type="submission" date="2016-11" db="UniProtKB">
        <authorList>
            <consortium name="WormBaseParasite"/>
        </authorList>
    </citation>
    <scope>IDENTIFICATION</scope>
</reference>
<dbReference type="AlphaFoldDB" id="A0A1I7SUE8"/>
<accession>A0A1I7SUE8</accession>
<name>A0A1I7SUE8_BURXY</name>
<reference evidence="2" key="2">
    <citation type="submission" date="2020-09" db="EMBL/GenBank/DDBJ databases">
        <authorList>
            <person name="Kikuchi T."/>
        </authorList>
    </citation>
    <scope>NUCLEOTIDE SEQUENCE</scope>
    <source>
        <strain evidence="2">Ka4C1</strain>
    </source>
</reference>
<dbReference type="Proteomes" id="UP000659654">
    <property type="component" value="Unassembled WGS sequence"/>
</dbReference>
<evidence type="ECO:0000313" key="5">
    <source>
        <dbReference type="WBParaSite" id="BXY_1667000.1"/>
    </source>
</evidence>
<evidence type="ECO:0000313" key="2">
    <source>
        <dbReference type="EMBL" id="CAD5220821.1"/>
    </source>
</evidence>
<sequence length="162" mass="18887">MKGRDKGPRIYANQFGHDLQVKSFCVQTPRREERRDRRQPERQFHLNTTTSELLLDNSPKTENGKADGSVESRSQVWSAGPGPRLRVSVAPPLRQFYRLFIDQEGLRAHLEKDGPDEEVPSWPTSGSDQLQLHMWLQLADKWGRAFRELIMGVPIRLYSWYR</sequence>
<organism evidence="3 5">
    <name type="scientific">Bursaphelenchus xylophilus</name>
    <name type="common">Pinewood nematode worm</name>
    <name type="synonym">Aphelenchoides xylophilus</name>
    <dbReference type="NCBI Taxonomy" id="6326"/>
    <lineage>
        <taxon>Eukaryota</taxon>
        <taxon>Metazoa</taxon>
        <taxon>Ecdysozoa</taxon>
        <taxon>Nematoda</taxon>
        <taxon>Chromadorea</taxon>
        <taxon>Rhabditida</taxon>
        <taxon>Tylenchina</taxon>
        <taxon>Tylenchomorpha</taxon>
        <taxon>Aphelenchoidea</taxon>
        <taxon>Aphelenchoididae</taxon>
        <taxon>Bursaphelenchus</taxon>
    </lineage>
</organism>
<feature type="compositionally biased region" description="Basic and acidic residues" evidence="1">
    <location>
        <begin position="29"/>
        <end position="44"/>
    </location>
</feature>
<evidence type="ECO:0000313" key="4">
    <source>
        <dbReference type="Proteomes" id="UP000659654"/>
    </source>
</evidence>
<feature type="region of interest" description="Disordered" evidence="1">
    <location>
        <begin position="27"/>
        <end position="81"/>
    </location>
</feature>
<proteinExistence type="predicted"/>